<dbReference type="RefSeq" id="WP_188519200.1">
    <property type="nucleotide sequence ID" value="NZ_BMES01000002.1"/>
</dbReference>
<dbReference type="GO" id="GO:0009306">
    <property type="term" value="P:protein secretion"/>
    <property type="evidence" value="ECO:0007669"/>
    <property type="project" value="InterPro"/>
</dbReference>
<feature type="domain" description="Translocation and assembly module TamB C-terminal" evidence="5">
    <location>
        <begin position="1081"/>
        <end position="1433"/>
    </location>
</feature>
<protein>
    <recommendedName>
        <fullName evidence="5">Translocation and assembly module TamB C-terminal domain-containing protein</fullName>
    </recommendedName>
</protein>
<evidence type="ECO:0000313" key="7">
    <source>
        <dbReference type="Proteomes" id="UP000603912"/>
    </source>
</evidence>
<evidence type="ECO:0000313" key="6">
    <source>
        <dbReference type="EMBL" id="GGH28314.1"/>
    </source>
</evidence>
<sequence length="1433" mass="146761">MAKTLTTLRAGALALLALGSVGYAWLGAERPAWAQESDQGSLAKLFSWALSTPENRVRIGGVEGALSSEAVIRDVQISDKNGVWITLDRARIAWSRTALLARRLDISALEIDKITIARKPTPDEADAAKAAEAPALPALPVKLIVKNFSMKELALGEPVLGQAARIAVQGNTVLGNPSEGLDLNLQATRTDAQGRFAVRLNYVPQTARLAVNLDFTEPQGGLVASVANLPGQPPIDLKVQGEGPLDNFAASLNFVSGPELGAQGRATVTRDGASRRVALALGARISALLPPVVAPVFAGSTDLNGDVLVGDDGGLNVRNVEIAARAARLTVAGTIDARQQMDMRLAIRAVPTEGARTRAGDAEIGRLTLDATAKGAATSPNVQATLDGREISVPWGKVASVTGALAINPAAEGAADTRSAVSFDAQARGVAPVDAGEARAIGDRLDIVARGKVDASFNADLAEARLATPTLETTWTGVVGRRTVTGTANARVPRIAAFSGLVGRELGGSAELEAKVTGDPGRYRIDAALDGRLTDARVGVEQLDRALAGQVSIKGLARRLPGGLGFSDLRIDGPNIQTRIDGDATTEAANLVARLTLPELKRVDDRITGRAEAQANLTGSLERPDVTANLTVTDARALGKPIPRLAVDLTATNVTGDLDARLKLDGEVDRKPARGGFHLIRQGASSRLEELDVTIGSVRLAGGLTIDERTLLAGKVALTAGDLNDLSALALVPLAGRLDAAVDLSAPDGRQNAAITATGDRITVAGQSLRRLEARLTAADIYAAPVVDGTAAADDAVLGGIRFKTLKLTSRGTQQASAFTLAADGDMDVNAEGRLLPGPPIRVDLSTLSLTRNKQRLALAGATSITIENGDVVIPGLTITAGTGRLRISGRAGNRLALTADATNVPLSIADLVSPGLGLAGTLEAHAELGGTAAAPTGPYRLSVSRAATAASRNAGVPPIDVKADGRLDGQRASVNATVSAGPGASVRVGGSAPLNAAGALDLTIRGPLDASLANGLLAAGGQRVTGRLNLDLRVQGRTSAPQIGGTASLTGGSFNDPIAGIRLQSIEGRFAARGEDIAIERFTAATRNGGTLSASGRVRVDPAAGFPADIRITGSRAELVSNDTVSATANLSLALSGALAQTPRIAGRVDVISMDVSIPERLSGVAEPLPNTKHVTPGPAARARLAAAKRAGAKRAGPPFVAAFDLTLTAQNRIFVRGRGLEAELGGDLRLTGTSKAPNAIGAFNLRNGRIDLAGQRIDLVRGRLTFAGDLTPELDFLAQTQAADITAQIAITGVANEPTFAITSTPGLPQDEILSRILFGRAAGGLTGVQALQLAQTIAQLSGGGGPDLLGGLRKALGADSLDVSAGSGGGLGVGVSRYVNRRVRIGVRAGVNPADTGVGVDIDVTKNIKLRGQVGANGGASAGAAYEIEY</sequence>
<dbReference type="PANTHER" id="PTHR36985">
    <property type="entry name" value="TRANSLOCATION AND ASSEMBLY MODULE SUBUNIT TAMB"/>
    <property type="match status" value="1"/>
</dbReference>
<gene>
    <name evidence="6" type="ORF">GCM10007036_37440</name>
</gene>
<evidence type="ECO:0000256" key="2">
    <source>
        <dbReference type="ARBA" id="ARBA00022692"/>
    </source>
</evidence>
<dbReference type="EMBL" id="BMES01000002">
    <property type="protein sequence ID" value="GGH28314.1"/>
    <property type="molecule type" value="Genomic_DNA"/>
</dbReference>
<dbReference type="InterPro" id="IPR007452">
    <property type="entry name" value="TamB_C"/>
</dbReference>
<comment type="caution">
    <text evidence="6">The sequence shown here is derived from an EMBL/GenBank/DDBJ whole genome shotgun (WGS) entry which is preliminary data.</text>
</comment>
<evidence type="ECO:0000259" key="5">
    <source>
        <dbReference type="Pfam" id="PF04357"/>
    </source>
</evidence>
<keyword evidence="7" id="KW-1185">Reference proteome</keyword>
<proteinExistence type="predicted"/>
<keyword evidence="3" id="KW-1133">Transmembrane helix</keyword>
<keyword evidence="2" id="KW-0812">Transmembrane</keyword>
<dbReference type="GO" id="GO:0097347">
    <property type="term" value="C:TAM protein secretion complex"/>
    <property type="evidence" value="ECO:0007669"/>
    <property type="project" value="TreeGrafter"/>
</dbReference>
<reference evidence="6" key="2">
    <citation type="submission" date="2020-09" db="EMBL/GenBank/DDBJ databases">
        <authorList>
            <person name="Sun Q."/>
            <person name="Zhou Y."/>
        </authorList>
    </citation>
    <scope>NUCLEOTIDE SEQUENCE</scope>
    <source>
        <strain evidence="6">CGMCC 1.12214</strain>
    </source>
</reference>
<accession>A0A917I9Q4</accession>
<evidence type="ECO:0000256" key="3">
    <source>
        <dbReference type="ARBA" id="ARBA00022989"/>
    </source>
</evidence>
<comment type="subcellular location">
    <subcellularLocation>
        <location evidence="1">Membrane</location>
        <topology evidence="1">Single-pass membrane protein</topology>
    </subcellularLocation>
</comment>
<dbReference type="GO" id="GO:0005886">
    <property type="term" value="C:plasma membrane"/>
    <property type="evidence" value="ECO:0007669"/>
    <property type="project" value="InterPro"/>
</dbReference>
<organism evidence="6 7">
    <name type="scientific">Alsobacter metallidurans</name>
    <dbReference type="NCBI Taxonomy" id="340221"/>
    <lineage>
        <taxon>Bacteria</taxon>
        <taxon>Pseudomonadati</taxon>
        <taxon>Pseudomonadota</taxon>
        <taxon>Alphaproteobacteria</taxon>
        <taxon>Hyphomicrobiales</taxon>
        <taxon>Alsobacteraceae</taxon>
        <taxon>Alsobacter</taxon>
    </lineage>
</organism>
<evidence type="ECO:0000256" key="1">
    <source>
        <dbReference type="ARBA" id="ARBA00004167"/>
    </source>
</evidence>
<dbReference type="Proteomes" id="UP000603912">
    <property type="component" value="Unassembled WGS sequence"/>
</dbReference>
<reference evidence="6" key="1">
    <citation type="journal article" date="2014" name="Int. J. Syst. Evol. Microbiol.">
        <title>Complete genome sequence of Corynebacterium casei LMG S-19264T (=DSM 44701T), isolated from a smear-ripened cheese.</title>
        <authorList>
            <consortium name="US DOE Joint Genome Institute (JGI-PGF)"/>
            <person name="Walter F."/>
            <person name="Albersmeier A."/>
            <person name="Kalinowski J."/>
            <person name="Ruckert C."/>
        </authorList>
    </citation>
    <scope>NUCLEOTIDE SEQUENCE</scope>
    <source>
        <strain evidence="6">CGMCC 1.12214</strain>
    </source>
</reference>
<dbReference type="Pfam" id="PF04357">
    <property type="entry name" value="TamB"/>
    <property type="match status" value="1"/>
</dbReference>
<keyword evidence="4" id="KW-0472">Membrane</keyword>
<dbReference type="PANTHER" id="PTHR36985:SF1">
    <property type="entry name" value="TRANSLOCATION AND ASSEMBLY MODULE SUBUNIT TAMB"/>
    <property type="match status" value="1"/>
</dbReference>
<name>A0A917I9Q4_9HYPH</name>
<evidence type="ECO:0000256" key="4">
    <source>
        <dbReference type="ARBA" id="ARBA00023136"/>
    </source>
</evidence>